<dbReference type="GeneID" id="110801222"/>
<feature type="compositionally biased region" description="Polar residues" evidence="1">
    <location>
        <begin position="153"/>
        <end position="180"/>
    </location>
</feature>
<evidence type="ECO:0000313" key="3">
    <source>
        <dbReference type="RefSeq" id="XP_021862241.2"/>
    </source>
</evidence>
<dbReference type="PANTHER" id="PTHR31973:SF197">
    <property type="entry name" value="SWIM-TYPE DOMAIN-CONTAINING PROTEIN"/>
    <property type="match status" value="1"/>
</dbReference>
<protein>
    <submittedName>
        <fullName evidence="3">Uncharacterized protein</fullName>
    </submittedName>
</protein>
<reference evidence="2" key="1">
    <citation type="journal article" date="2021" name="Nat. Commun.">
        <title>Genomic analyses provide insights into spinach domestication and the genetic basis of agronomic traits.</title>
        <authorList>
            <person name="Cai X."/>
            <person name="Sun X."/>
            <person name="Xu C."/>
            <person name="Sun H."/>
            <person name="Wang X."/>
            <person name="Ge C."/>
            <person name="Zhang Z."/>
            <person name="Wang Q."/>
            <person name="Fei Z."/>
            <person name="Jiao C."/>
            <person name="Wang Q."/>
        </authorList>
    </citation>
    <scope>NUCLEOTIDE SEQUENCE [LARGE SCALE GENOMIC DNA]</scope>
    <source>
        <strain evidence="2">cv. Varoflay</strain>
    </source>
</reference>
<evidence type="ECO:0000313" key="2">
    <source>
        <dbReference type="Proteomes" id="UP000813463"/>
    </source>
</evidence>
<feature type="region of interest" description="Disordered" evidence="1">
    <location>
        <begin position="149"/>
        <end position="187"/>
    </location>
</feature>
<evidence type="ECO:0000256" key="1">
    <source>
        <dbReference type="SAM" id="MobiDB-lite"/>
    </source>
</evidence>
<dbReference type="RefSeq" id="XP_021862241.2">
    <property type="nucleotide sequence ID" value="XM_022006549.2"/>
</dbReference>
<organism evidence="2 3">
    <name type="scientific">Spinacia oleracea</name>
    <name type="common">Spinach</name>
    <dbReference type="NCBI Taxonomy" id="3562"/>
    <lineage>
        <taxon>Eukaryota</taxon>
        <taxon>Viridiplantae</taxon>
        <taxon>Streptophyta</taxon>
        <taxon>Embryophyta</taxon>
        <taxon>Tracheophyta</taxon>
        <taxon>Spermatophyta</taxon>
        <taxon>Magnoliopsida</taxon>
        <taxon>eudicotyledons</taxon>
        <taxon>Gunneridae</taxon>
        <taxon>Pentapetalae</taxon>
        <taxon>Caryophyllales</taxon>
        <taxon>Chenopodiaceae</taxon>
        <taxon>Chenopodioideae</taxon>
        <taxon>Anserineae</taxon>
        <taxon>Spinacia</taxon>
    </lineage>
</organism>
<dbReference type="Proteomes" id="UP000813463">
    <property type="component" value="Chromosome 3"/>
</dbReference>
<gene>
    <name evidence="3" type="primary">LOC110801222</name>
</gene>
<accession>A0A9R0K893</accession>
<dbReference type="PANTHER" id="PTHR31973">
    <property type="entry name" value="POLYPROTEIN, PUTATIVE-RELATED"/>
    <property type="match status" value="1"/>
</dbReference>
<reference evidence="3" key="2">
    <citation type="submission" date="2025-08" db="UniProtKB">
        <authorList>
            <consortium name="RefSeq"/>
        </authorList>
    </citation>
    <scope>IDENTIFICATION</scope>
    <source>
        <tissue evidence="3">Leaf</tissue>
    </source>
</reference>
<sequence length="269" mass="30542">MERLHKKRDFIGKKEIMLCPRIQIQLEKHKIWARGWNAYWDGGFCYGVREVATQVKYVVDLNQHTCSCNAWQTYMKAYEFLLEPLNGPQEWPTSDSIVVAPKVKKVNGRPETKRRYGVGEVTASGKLKRTGCSMKCSLCGVIGHNKRGCKNAPKQQQHSNNHATAEQTTPQQQHPRTSSAIPMHNRGVGIYTYPNGYQRIATPISQHFPTPQRQRPPAAFYSDHGGEQTIYSFPAHDFPLSQTQPSQGHTISSQALQDLAMARRLEKRP</sequence>
<keyword evidence="2" id="KW-1185">Reference proteome</keyword>
<dbReference type="AlphaFoldDB" id="A0A9R0K893"/>
<proteinExistence type="predicted"/>
<name>A0A9R0K893_SPIOL</name>
<dbReference type="KEGG" id="soe:110801222"/>